<accession>A0A6M7TZ44</accession>
<sequence length="140" mass="14761">MLNQSLACEIGQTGTGAHQLMSNGISKMIRMSLAKAVPYVSEKLASHGFKVVQSVGMRSQKRARDGSRTGGFRVLGVSNPDVIFKARNGVATAVWCNVLLTENGDNAVKVLAVDPLPSVAASDPSAMNVRVALSRAIHSL</sequence>
<gene>
    <name evidence="1" type="ORF">A8145_19075</name>
</gene>
<protein>
    <submittedName>
        <fullName evidence="1">Uncharacterized protein</fullName>
    </submittedName>
</protein>
<evidence type="ECO:0000313" key="1">
    <source>
        <dbReference type="EMBL" id="OBQ63224.1"/>
    </source>
</evidence>
<proteinExistence type="predicted"/>
<comment type="caution">
    <text evidence="1">The sequence shown here is derived from an EMBL/GenBank/DDBJ whole genome shotgun (WGS) entry which is preliminary data.</text>
</comment>
<organism evidence="1 2">
    <name type="scientific">Rhizobium loti</name>
    <name type="common">Mesorhizobium loti</name>
    <dbReference type="NCBI Taxonomy" id="381"/>
    <lineage>
        <taxon>Bacteria</taxon>
        <taxon>Pseudomonadati</taxon>
        <taxon>Pseudomonadota</taxon>
        <taxon>Alphaproteobacteria</taxon>
        <taxon>Hyphomicrobiales</taxon>
        <taxon>Phyllobacteriaceae</taxon>
        <taxon>Mesorhizobium</taxon>
    </lineage>
</organism>
<dbReference type="EMBL" id="LYTK01000019">
    <property type="protein sequence ID" value="OBQ63224.1"/>
    <property type="molecule type" value="Genomic_DNA"/>
</dbReference>
<name>A0A6M7TZ44_RHILI</name>
<dbReference type="Gene3D" id="3.30.310.70">
    <property type="entry name" value="TT1751-like domain"/>
    <property type="match status" value="1"/>
</dbReference>
<dbReference type="SUPFAM" id="SSF103247">
    <property type="entry name" value="TT1751-like"/>
    <property type="match status" value="1"/>
</dbReference>
<reference evidence="1 2" key="1">
    <citation type="submission" date="2016-05" db="EMBL/GenBank/DDBJ databases">
        <authorList>
            <person name="Ramsay J.P."/>
        </authorList>
    </citation>
    <scope>NUCLEOTIDE SEQUENCE [LARGE SCALE GENOMIC DNA]</scope>
    <source>
        <strain evidence="1 2">NZP2042</strain>
    </source>
</reference>
<evidence type="ECO:0000313" key="2">
    <source>
        <dbReference type="Proteomes" id="UP000093737"/>
    </source>
</evidence>
<dbReference type="Proteomes" id="UP000093737">
    <property type="component" value="Unassembled WGS sequence"/>
</dbReference>
<dbReference type="InterPro" id="IPR035923">
    <property type="entry name" value="TT1751-like_sf"/>
</dbReference>
<dbReference type="AlphaFoldDB" id="A0A6M7TZ44"/>